<dbReference type="GO" id="GO:0046872">
    <property type="term" value="F:metal ion binding"/>
    <property type="evidence" value="ECO:0007669"/>
    <property type="project" value="UniProtKB-KW"/>
</dbReference>
<feature type="binding site" evidence="6">
    <location>
        <position position="180"/>
    </location>
    <ligand>
        <name>Ca(2+)</name>
        <dbReference type="ChEBI" id="CHEBI:29108"/>
        <label>1</label>
        <note>catalytic</note>
    </ligand>
</feature>
<dbReference type="EMBL" id="JBAMIC010000002">
    <property type="protein sequence ID" value="KAK7111889.1"/>
    <property type="molecule type" value="Genomic_DNA"/>
</dbReference>
<feature type="binding site" evidence="6">
    <location>
        <position position="235"/>
    </location>
    <ligand>
        <name>Ca(2+)</name>
        <dbReference type="ChEBI" id="CHEBI:29108"/>
        <label>1</label>
        <note>catalytic</note>
    </ligand>
</feature>
<dbReference type="SUPFAM" id="SSF63829">
    <property type="entry name" value="Calcium-dependent phosphotriesterase"/>
    <property type="match status" value="1"/>
</dbReference>
<feature type="binding site" evidence="6">
    <location>
        <position position="52"/>
    </location>
    <ligand>
        <name>Ca(2+)</name>
        <dbReference type="ChEBI" id="CHEBI:29108"/>
        <label>1</label>
        <note>catalytic</note>
    </ligand>
</feature>
<dbReference type="InterPro" id="IPR011042">
    <property type="entry name" value="6-blade_b-propeller_TolB-like"/>
</dbReference>
<feature type="chain" id="PRO_5042667933" description="Paraoxonase" evidence="8">
    <location>
        <begin position="18"/>
        <end position="374"/>
    </location>
</feature>
<comment type="cofactor">
    <cofactor evidence="6 8">
        <name>Ca(2+)</name>
        <dbReference type="ChEBI" id="CHEBI:29108"/>
    </cofactor>
    <text evidence="6 8">Binds 2 calcium ions per subunit.</text>
</comment>
<keyword evidence="10" id="KW-1185">Reference proteome</keyword>
<comment type="catalytic activity">
    <reaction evidence="8">
        <text>a phenyl acetate + H2O = a phenol + acetate + H(+)</text>
        <dbReference type="Rhea" id="RHEA:17309"/>
        <dbReference type="ChEBI" id="CHEBI:15377"/>
        <dbReference type="ChEBI" id="CHEBI:15378"/>
        <dbReference type="ChEBI" id="CHEBI:30089"/>
        <dbReference type="ChEBI" id="CHEBI:33853"/>
        <dbReference type="ChEBI" id="CHEBI:140310"/>
        <dbReference type="EC" id="3.1.1.2"/>
    </reaction>
</comment>
<feature type="binding site" evidence="6">
    <location>
        <position position="281"/>
    </location>
    <ligand>
        <name>Ca(2+)</name>
        <dbReference type="ChEBI" id="CHEBI:29108"/>
        <label>1</label>
        <note>catalytic</note>
    </ligand>
</feature>
<evidence type="ECO:0000256" key="3">
    <source>
        <dbReference type="ARBA" id="ARBA00023157"/>
    </source>
</evidence>
<feature type="binding site" evidence="6">
    <location>
        <position position="123"/>
    </location>
    <ligand>
        <name>Ca(2+)</name>
        <dbReference type="ChEBI" id="CHEBI:29108"/>
        <label>1</label>
        <note>catalytic</note>
    </ligand>
</feature>
<evidence type="ECO:0000256" key="1">
    <source>
        <dbReference type="ARBA" id="ARBA00008595"/>
    </source>
</evidence>
<evidence type="ECO:0000256" key="7">
    <source>
        <dbReference type="PIRSR" id="PIRSR602640-3"/>
    </source>
</evidence>
<organism evidence="9 10">
    <name type="scientific">Littorina saxatilis</name>
    <dbReference type="NCBI Taxonomy" id="31220"/>
    <lineage>
        <taxon>Eukaryota</taxon>
        <taxon>Metazoa</taxon>
        <taxon>Spiralia</taxon>
        <taxon>Lophotrochozoa</taxon>
        <taxon>Mollusca</taxon>
        <taxon>Gastropoda</taxon>
        <taxon>Caenogastropoda</taxon>
        <taxon>Littorinimorpha</taxon>
        <taxon>Littorinoidea</taxon>
        <taxon>Littorinidae</taxon>
        <taxon>Littorina</taxon>
    </lineage>
</organism>
<dbReference type="Pfam" id="PF01731">
    <property type="entry name" value="Arylesterase"/>
    <property type="match status" value="1"/>
</dbReference>
<keyword evidence="6 8" id="KW-0106">Calcium</keyword>
<evidence type="ECO:0000256" key="2">
    <source>
        <dbReference type="ARBA" id="ARBA00022801"/>
    </source>
</evidence>
<dbReference type="AlphaFoldDB" id="A0AAN9GKY5"/>
<proteinExistence type="inferred from homology"/>
<dbReference type="Proteomes" id="UP001374579">
    <property type="component" value="Unassembled WGS sequence"/>
</dbReference>
<gene>
    <name evidence="9" type="ORF">V1264_011442</name>
</gene>
<dbReference type="GO" id="GO:0004064">
    <property type="term" value="F:arylesterase activity"/>
    <property type="evidence" value="ECO:0007669"/>
    <property type="project" value="UniProtKB-UniRule"/>
</dbReference>
<dbReference type="PANTHER" id="PTHR11799:SF12">
    <property type="entry name" value="PARAOXONASE-RELATED"/>
    <property type="match status" value="1"/>
</dbReference>
<name>A0AAN9GKY5_9CAEN</name>
<dbReference type="InterPro" id="IPR002640">
    <property type="entry name" value="Arylesterase"/>
</dbReference>
<dbReference type="PRINTS" id="PR01785">
    <property type="entry name" value="PARAOXONASE"/>
</dbReference>
<evidence type="ECO:0000256" key="6">
    <source>
        <dbReference type="PIRSR" id="PIRSR602640-2"/>
    </source>
</evidence>
<feature type="active site" description="Proton acceptor" evidence="5">
    <location>
        <position position="121"/>
    </location>
</feature>
<evidence type="ECO:0000256" key="8">
    <source>
        <dbReference type="RuleBase" id="RU368025"/>
    </source>
</evidence>
<feature type="binding site" evidence="6">
    <location>
        <position position="179"/>
    </location>
    <ligand>
        <name>Ca(2+)</name>
        <dbReference type="ChEBI" id="CHEBI:29108"/>
        <label>1</label>
        <note>catalytic</note>
    </ligand>
</feature>
<comment type="caution">
    <text evidence="9">The sequence shown here is derived from an EMBL/GenBank/DDBJ whole genome shotgun (WGS) entry which is preliminary data.</text>
</comment>
<dbReference type="EC" id="3.1.1.2" evidence="8"/>
<accession>A0AAN9GKY5</accession>
<dbReference type="InterPro" id="IPR051288">
    <property type="entry name" value="Serum_paraoxonase/arylesterase"/>
</dbReference>
<keyword evidence="3 7" id="KW-1015">Disulfide bond</keyword>
<sequence length="374" mass="41699">MGVLLKILVVAVLGVIAQQALRIVNSWGVFAHYYQHYPGPCQTVEGVQPGSEDFHILPNGQALISSGLRYEIFDPKCKEFWKKHGVKGRMYLMDLQNVQAAPRELKITSTSQFNADTFAPHGISVVEDSKQGRHVVFVVNHPYGDEAVASRVEKFLYDPLKQELIHQTYFSDPTMMVVNDLQATGENSFYFTNSNYFTKPLAVLLEVLLELPLTDVVYFDGQTYTVVDSGLKSPNGVAMSPGGKYVYVAYFVAREIAVYKRNEDNTLRPVQKYPLYGWPDNIQVDQKTGHLFVALHPLAYKFLAYTDDIGGQTTPSQVIQLAVEDGLIKSSQELFYDHGDLISGSSTAIVYDGTLLVGSVFHNLVTCKVNVPLL</sequence>
<evidence type="ECO:0000313" key="10">
    <source>
        <dbReference type="Proteomes" id="UP001374579"/>
    </source>
</evidence>
<protein>
    <recommendedName>
        <fullName evidence="8">Paraoxonase</fullName>
        <ecNumber evidence="8">3.1.1.2</ecNumber>
    </recommendedName>
</protein>
<keyword evidence="4 8" id="KW-0325">Glycoprotein</keyword>
<comment type="similarity">
    <text evidence="1 8">Belongs to the paraoxonase family.</text>
</comment>
<feature type="disulfide bond" description="In form B" evidence="7">
    <location>
        <begin position="41"/>
        <end position="367"/>
    </location>
</feature>
<evidence type="ECO:0000313" key="9">
    <source>
        <dbReference type="EMBL" id="KAK7111889.1"/>
    </source>
</evidence>
<feature type="binding site" evidence="6">
    <location>
        <position position="53"/>
    </location>
    <ligand>
        <name>Ca(2+)</name>
        <dbReference type="ChEBI" id="CHEBI:29108"/>
        <label>1</label>
        <note>catalytic</note>
    </ligand>
</feature>
<evidence type="ECO:0000256" key="4">
    <source>
        <dbReference type="ARBA" id="ARBA00023180"/>
    </source>
</evidence>
<reference evidence="9 10" key="1">
    <citation type="submission" date="2024-02" db="EMBL/GenBank/DDBJ databases">
        <title>Chromosome-scale genome assembly of the rough periwinkle Littorina saxatilis.</title>
        <authorList>
            <person name="De Jode A."/>
            <person name="Faria R."/>
            <person name="Formenti G."/>
            <person name="Sims Y."/>
            <person name="Smith T.P."/>
            <person name="Tracey A."/>
            <person name="Wood J.M.D."/>
            <person name="Zagrodzka Z.B."/>
            <person name="Johannesson K."/>
            <person name="Butlin R.K."/>
            <person name="Leder E.H."/>
        </authorList>
    </citation>
    <scope>NUCLEOTIDE SEQUENCE [LARGE SCALE GENOMIC DNA]</scope>
    <source>
        <strain evidence="9">Snail1</strain>
        <tissue evidence="9">Muscle</tissue>
    </source>
</reference>
<dbReference type="Gene3D" id="2.120.10.30">
    <property type="entry name" value="TolB, C-terminal domain"/>
    <property type="match status" value="1"/>
</dbReference>
<keyword evidence="6 8" id="KW-0479">Metal-binding</keyword>
<keyword evidence="8" id="KW-0732">Signal</keyword>
<feature type="binding site" evidence="6">
    <location>
        <position position="280"/>
    </location>
    <ligand>
        <name>Ca(2+)</name>
        <dbReference type="ChEBI" id="CHEBI:29108"/>
        <label>1</label>
        <note>catalytic</note>
    </ligand>
</feature>
<evidence type="ECO:0000256" key="5">
    <source>
        <dbReference type="PIRSR" id="PIRSR602640-1"/>
    </source>
</evidence>
<keyword evidence="2 8" id="KW-0378">Hydrolase</keyword>
<dbReference type="PANTHER" id="PTHR11799">
    <property type="entry name" value="PARAOXONASE"/>
    <property type="match status" value="1"/>
</dbReference>
<feature type="signal peptide" evidence="8">
    <location>
        <begin position="1"/>
        <end position="17"/>
    </location>
</feature>